<protein>
    <recommendedName>
        <fullName evidence="1">site-specific DNA-methyltransferase (adenine-specific)</fullName>
        <ecNumber evidence="1">2.1.1.72</ecNumber>
    </recommendedName>
</protein>
<evidence type="ECO:0000256" key="2">
    <source>
        <dbReference type="ARBA" id="ARBA00022603"/>
    </source>
</evidence>
<dbReference type="InterPro" id="IPR002052">
    <property type="entry name" value="DNA_methylase_N6_adenine_CS"/>
</dbReference>
<dbReference type="SUPFAM" id="SSF53335">
    <property type="entry name" value="S-adenosyl-L-methionine-dependent methyltransferases"/>
    <property type="match status" value="1"/>
</dbReference>
<dbReference type="InterPro" id="IPR029063">
    <property type="entry name" value="SAM-dependent_MTases_sf"/>
</dbReference>
<proteinExistence type="predicted"/>
<sequence>MAVRFIGNKQKLLDFILQKVIEETNLTSGLFVDLFTGTTSVAIGAKKLGFDVITNDKLISSFIYSKAGLLVNEEPRFENLLPNIDVNTDSLFEQPYDLVLQYLNNLPEIEGLFYKEYAPGGSAKYLSEPRQYFTDNNAKKIDAIRIKINYWYKKKLIDDIERSLLISSLILATNKVANISGTYGAYLKSWYNRALEKIELERYPLFFSNGNYSVFNEDANNLVKKLKTADIVYIDPPYTKRQYNAYYHIPETLAIGDNPKVWGKTGQRPRQGDETSAYCYKREARNALHELVNNIKARHIFLSYSTDGHISHNEILDILSTKGEPKYWGVDYKRFRSNNPEGGKIEGLKEMLYYVEVID</sequence>
<dbReference type="STRING" id="482461.SAMN05216244_2424"/>
<evidence type="ECO:0000313" key="7">
    <source>
        <dbReference type="Proteomes" id="UP000182347"/>
    </source>
</evidence>
<evidence type="ECO:0000313" key="6">
    <source>
        <dbReference type="EMBL" id="SDM42327.1"/>
    </source>
</evidence>
<dbReference type="GO" id="GO:0032259">
    <property type="term" value="P:methylation"/>
    <property type="evidence" value="ECO:0007669"/>
    <property type="project" value="UniProtKB-KW"/>
</dbReference>
<comment type="catalytic activity">
    <reaction evidence="5">
        <text>a 2'-deoxyadenosine in DNA + S-adenosyl-L-methionine = an N(6)-methyl-2'-deoxyadenosine in DNA + S-adenosyl-L-homocysteine + H(+)</text>
        <dbReference type="Rhea" id="RHEA:15197"/>
        <dbReference type="Rhea" id="RHEA-COMP:12418"/>
        <dbReference type="Rhea" id="RHEA-COMP:12419"/>
        <dbReference type="ChEBI" id="CHEBI:15378"/>
        <dbReference type="ChEBI" id="CHEBI:57856"/>
        <dbReference type="ChEBI" id="CHEBI:59789"/>
        <dbReference type="ChEBI" id="CHEBI:90615"/>
        <dbReference type="ChEBI" id="CHEBI:90616"/>
        <dbReference type="EC" id="2.1.1.72"/>
    </reaction>
</comment>
<organism evidence="6 7">
    <name type="scientific">Sediminibacillus halophilus</name>
    <dbReference type="NCBI Taxonomy" id="482461"/>
    <lineage>
        <taxon>Bacteria</taxon>
        <taxon>Bacillati</taxon>
        <taxon>Bacillota</taxon>
        <taxon>Bacilli</taxon>
        <taxon>Bacillales</taxon>
        <taxon>Bacillaceae</taxon>
        <taxon>Sediminibacillus</taxon>
    </lineage>
</organism>
<evidence type="ECO:0000256" key="1">
    <source>
        <dbReference type="ARBA" id="ARBA00011900"/>
    </source>
</evidence>
<evidence type="ECO:0000256" key="3">
    <source>
        <dbReference type="ARBA" id="ARBA00022679"/>
    </source>
</evidence>
<accession>A0A1G9T3Y6</accession>
<dbReference type="AlphaFoldDB" id="A0A1G9T3Y6"/>
<dbReference type="InterPro" id="IPR012327">
    <property type="entry name" value="MeTrfase_D12"/>
</dbReference>
<keyword evidence="4" id="KW-0949">S-adenosyl-L-methionine</keyword>
<keyword evidence="7" id="KW-1185">Reference proteome</keyword>
<dbReference type="Pfam" id="PF02086">
    <property type="entry name" value="MethyltransfD12"/>
    <property type="match status" value="1"/>
</dbReference>
<dbReference type="EMBL" id="FNHF01000003">
    <property type="protein sequence ID" value="SDM42327.1"/>
    <property type="molecule type" value="Genomic_DNA"/>
</dbReference>
<dbReference type="GO" id="GO:0009007">
    <property type="term" value="F:site-specific DNA-methyltransferase (adenine-specific) activity"/>
    <property type="evidence" value="ECO:0007669"/>
    <property type="project" value="UniProtKB-EC"/>
</dbReference>
<dbReference type="EC" id="2.1.1.72" evidence="1"/>
<name>A0A1G9T3Y6_9BACI</name>
<keyword evidence="2 6" id="KW-0489">Methyltransferase</keyword>
<dbReference type="GO" id="GO:0003676">
    <property type="term" value="F:nucleic acid binding"/>
    <property type="evidence" value="ECO:0007669"/>
    <property type="project" value="InterPro"/>
</dbReference>
<reference evidence="7" key="1">
    <citation type="submission" date="2016-10" db="EMBL/GenBank/DDBJ databases">
        <authorList>
            <person name="Varghese N."/>
            <person name="Submissions S."/>
        </authorList>
    </citation>
    <scope>NUCLEOTIDE SEQUENCE [LARGE SCALE GENOMIC DNA]</scope>
    <source>
        <strain evidence="7">CGMCC 1.6199</strain>
    </source>
</reference>
<evidence type="ECO:0000256" key="4">
    <source>
        <dbReference type="ARBA" id="ARBA00022691"/>
    </source>
</evidence>
<dbReference type="GO" id="GO:0009307">
    <property type="term" value="P:DNA restriction-modification system"/>
    <property type="evidence" value="ECO:0007669"/>
    <property type="project" value="InterPro"/>
</dbReference>
<dbReference type="PROSITE" id="PS00092">
    <property type="entry name" value="N6_MTASE"/>
    <property type="match status" value="1"/>
</dbReference>
<dbReference type="OrthoDB" id="9805629at2"/>
<gene>
    <name evidence="6" type="ORF">SAMN05216244_2424</name>
</gene>
<dbReference type="Proteomes" id="UP000182347">
    <property type="component" value="Unassembled WGS sequence"/>
</dbReference>
<dbReference type="PRINTS" id="PR00505">
    <property type="entry name" value="D12N6MTFRASE"/>
</dbReference>
<evidence type="ECO:0000256" key="5">
    <source>
        <dbReference type="ARBA" id="ARBA00047942"/>
    </source>
</evidence>
<dbReference type="Gene3D" id="3.40.50.150">
    <property type="entry name" value="Vaccinia Virus protein VP39"/>
    <property type="match status" value="1"/>
</dbReference>
<dbReference type="RefSeq" id="WP_074599339.1">
    <property type="nucleotide sequence ID" value="NZ_FNHF01000003.1"/>
</dbReference>
<keyword evidence="3 6" id="KW-0808">Transferase</keyword>